<sequence>MKNLGEIKQGDHAFIGIYKEIPVGGTRATSCFFKASLENISTDYLEENDVTVAEYTRIFQENIAHQPPSGCSSFVSDWTNRSSLAKARCFFGGESCAFFVDSAAAMTEERCFMGTVSTILVIFSSSLDRDSKRSFNSDMEWDGLTISDGNSIPLSSDERDRRRPNPTTIRRNLPSVYYTYFSIHALFCHHCCGIDYRRTTVRQKIAIKNAAFFDWKLIIVEKSRFFFGEKFWCRSTIYWRR</sequence>
<evidence type="ECO:0000313" key="1">
    <source>
        <dbReference type="Proteomes" id="UP000887565"/>
    </source>
</evidence>
<protein>
    <submittedName>
        <fullName evidence="2">Uncharacterized protein</fullName>
    </submittedName>
</protein>
<organism evidence="1 2">
    <name type="scientific">Romanomermis culicivorax</name>
    <name type="common">Nematode worm</name>
    <dbReference type="NCBI Taxonomy" id="13658"/>
    <lineage>
        <taxon>Eukaryota</taxon>
        <taxon>Metazoa</taxon>
        <taxon>Ecdysozoa</taxon>
        <taxon>Nematoda</taxon>
        <taxon>Enoplea</taxon>
        <taxon>Dorylaimia</taxon>
        <taxon>Mermithida</taxon>
        <taxon>Mermithoidea</taxon>
        <taxon>Mermithidae</taxon>
        <taxon>Romanomermis</taxon>
    </lineage>
</organism>
<proteinExistence type="predicted"/>
<dbReference type="Proteomes" id="UP000887565">
    <property type="component" value="Unplaced"/>
</dbReference>
<dbReference type="WBParaSite" id="nRc.2.0.1.t39870-RA">
    <property type="protein sequence ID" value="nRc.2.0.1.t39870-RA"/>
    <property type="gene ID" value="nRc.2.0.1.g39870"/>
</dbReference>
<accession>A0A915KP92</accession>
<dbReference type="AlphaFoldDB" id="A0A915KP92"/>
<evidence type="ECO:0000313" key="2">
    <source>
        <dbReference type="WBParaSite" id="nRc.2.0.1.t39870-RA"/>
    </source>
</evidence>
<name>A0A915KP92_ROMCU</name>
<reference evidence="2" key="1">
    <citation type="submission" date="2022-11" db="UniProtKB">
        <authorList>
            <consortium name="WormBaseParasite"/>
        </authorList>
    </citation>
    <scope>IDENTIFICATION</scope>
</reference>
<keyword evidence="1" id="KW-1185">Reference proteome</keyword>